<feature type="signal peptide" evidence="1">
    <location>
        <begin position="1"/>
        <end position="28"/>
    </location>
</feature>
<gene>
    <name evidence="2" type="ORF">M9426_01525</name>
</gene>
<proteinExistence type="predicted"/>
<name>A0ABY4TND0_9FIRM</name>
<dbReference type="Proteomes" id="UP001056218">
    <property type="component" value="Chromosome"/>
</dbReference>
<evidence type="ECO:0000256" key="1">
    <source>
        <dbReference type="SAM" id="SignalP"/>
    </source>
</evidence>
<organism evidence="2 3">
    <name type="scientific">Peptoniphilus genitalis</name>
    <dbReference type="NCBI Taxonomy" id="3036303"/>
    <lineage>
        <taxon>Bacteria</taxon>
        <taxon>Bacillati</taxon>
        <taxon>Bacillota</taxon>
        <taxon>Tissierellia</taxon>
        <taxon>Tissierellales</taxon>
        <taxon>Peptoniphilaceae</taxon>
        <taxon>Peptoniphilus</taxon>
    </lineage>
</organism>
<accession>A0ABY4TND0</accession>
<dbReference type="EMBL" id="CP097885">
    <property type="protein sequence ID" value="URN41710.1"/>
    <property type="molecule type" value="Genomic_DNA"/>
</dbReference>
<reference evidence="2 3" key="1">
    <citation type="submission" date="2022-05" db="EMBL/GenBank/DDBJ databases">
        <title>Identification of Peptoniphilus vaginalis-like Bacteria, Peptoniphilus septimus sp. nov. from Blood Cultures in a Cervical Cancer Patient receiving Chemotherapy: Case and Implications.</title>
        <authorList>
            <person name="Zhan X.-Y."/>
        </authorList>
    </citation>
    <scope>NUCLEOTIDE SEQUENCE [LARGE SCALE GENOMIC DNA]</scope>
    <source>
        <strain evidence="2 3">SAHP1</strain>
    </source>
</reference>
<keyword evidence="1" id="KW-0732">Signal</keyword>
<evidence type="ECO:0000313" key="3">
    <source>
        <dbReference type="Proteomes" id="UP001056218"/>
    </source>
</evidence>
<dbReference type="RefSeq" id="WP_250342229.1">
    <property type="nucleotide sequence ID" value="NZ_CP097885.1"/>
</dbReference>
<evidence type="ECO:0000313" key="2">
    <source>
        <dbReference type="EMBL" id="URN41710.1"/>
    </source>
</evidence>
<sequence length="217" mass="24331">MKNFYSKVSFILAFASLIPMSMNTNVFAEKLNQSYYVNDQFENSEIRNSSFQNNISSEKVEIIENNNFKKISIKNLDTDTENFIIVNYKDDTIYSSFTGKTESYSNFVDKASGISTYSESSYSSFRMSYSEIRSYIGDRASAGGIVGLAVALVPGAEPVGGLIGTVSTLISGANLFVPNDSSHGLIFTVKTVKYYRRRAGMRTVYRTDKYITNIEKY</sequence>
<keyword evidence="3" id="KW-1185">Reference proteome</keyword>
<protein>
    <submittedName>
        <fullName evidence="2">Uncharacterized protein</fullName>
    </submittedName>
</protein>
<feature type="chain" id="PRO_5046053946" evidence="1">
    <location>
        <begin position="29"/>
        <end position="217"/>
    </location>
</feature>